<dbReference type="EMBL" id="GBRH01277992">
    <property type="protein sequence ID" value="JAD19903.1"/>
    <property type="molecule type" value="Transcribed_RNA"/>
</dbReference>
<accession>A0A0A8Y530</accession>
<protein>
    <submittedName>
        <fullName evidence="1">Uncharacterized protein</fullName>
    </submittedName>
</protein>
<organism evidence="1">
    <name type="scientific">Arundo donax</name>
    <name type="common">Giant reed</name>
    <name type="synonym">Donax arundinaceus</name>
    <dbReference type="NCBI Taxonomy" id="35708"/>
    <lineage>
        <taxon>Eukaryota</taxon>
        <taxon>Viridiplantae</taxon>
        <taxon>Streptophyta</taxon>
        <taxon>Embryophyta</taxon>
        <taxon>Tracheophyta</taxon>
        <taxon>Spermatophyta</taxon>
        <taxon>Magnoliopsida</taxon>
        <taxon>Liliopsida</taxon>
        <taxon>Poales</taxon>
        <taxon>Poaceae</taxon>
        <taxon>PACMAD clade</taxon>
        <taxon>Arundinoideae</taxon>
        <taxon>Arundineae</taxon>
        <taxon>Arundo</taxon>
    </lineage>
</organism>
<sequence>MVELQDGRTNWPLCITGHQGMRAKGSFQVVYGVGYGDVSRAGRKTRKAAKGSGGGDTVRPESRVCPPEAKVKKVTQSECPTRVLYCSDYPAPPCCFGGFSGPLLLWPLVSSWSLYSRNCPIF</sequence>
<reference evidence="1" key="2">
    <citation type="journal article" date="2015" name="Data Brief">
        <title>Shoot transcriptome of the giant reed, Arundo donax.</title>
        <authorList>
            <person name="Barrero R.A."/>
            <person name="Guerrero F.D."/>
            <person name="Moolhuijzen P."/>
            <person name="Goolsby J.A."/>
            <person name="Tidwell J."/>
            <person name="Bellgard S.E."/>
            <person name="Bellgard M.I."/>
        </authorList>
    </citation>
    <scope>NUCLEOTIDE SEQUENCE</scope>
    <source>
        <tissue evidence="1">Shoot tissue taken approximately 20 cm above the soil surface</tissue>
    </source>
</reference>
<dbReference type="AlphaFoldDB" id="A0A0A8Y530"/>
<name>A0A0A8Y530_ARUDO</name>
<proteinExistence type="predicted"/>
<evidence type="ECO:0000313" key="1">
    <source>
        <dbReference type="EMBL" id="JAD19903.1"/>
    </source>
</evidence>
<reference evidence="1" key="1">
    <citation type="submission" date="2014-09" db="EMBL/GenBank/DDBJ databases">
        <authorList>
            <person name="Magalhaes I.L.F."/>
            <person name="Oliveira U."/>
            <person name="Santos F.R."/>
            <person name="Vidigal T.H.D.A."/>
            <person name="Brescovit A.D."/>
            <person name="Santos A.J."/>
        </authorList>
    </citation>
    <scope>NUCLEOTIDE SEQUENCE</scope>
    <source>
        <tissue evidence="1">Shoot tissue taken approximately 20 cm above the soil surface</tissue>
    </source>
</reference>